<evidence type="ECO:0000313" key="2">
    <source>
        <dbReference type="Proteomes" id="UP000823941"/>
    </source>
</evidence>
<dbReference type="EMBL" id="JAHIBW010000013">
    <property type="protein sequence ID" value="KAG7305385.1"/>
    <property type="molecule type" value="Genomic_DNA"/>
</dbReference>
<gene>
    <name evidence="1" type="ORF">JYU34_009451</name>
</gene>
<comment type="caution">
    <text evidence="1">The sequence shown here is derived from an EMBL/GenBank/DDBJ whole genome shotgun (WGS) entry which is preliminary data.</text>
</comment>
<keyword evidence="2" id="KW-1185">Reference proteome</keyword>
<accession>A0ABQ7QKS8</accession>
<dbReference type="Proteomes" id="UP000823941">
    <property type="component" value="Chromosome 13"/>
</dbReference>
<name>A0ABQ7QKS8_PLUXY</name>
<sequence length="57" mass="6608">MYETNADHRWKWKRNLTHGNEDEPGPEAAWGHFLHARKEKLGGSALEENLPHADDML</sequence>
<evidence type="ECO:0000313" key="1">
    <source>
        <dbReference type="EMBL" id="KAG7305385.1"/>
    </source>
</evidence>
<reference evidence="1 2" key="1">
    <citation type="submission" date="2021-06" db="EMBL/GenBank/DDBJ databases">
        <title>A haploid diamondback moth (Plutella xylostella L.) genome assembly resolves 31 chromosomes and identifies a diamide resistance mutation.</title>
        <authorList>
            <person name="Ward C.M."/>
            <person name="Perry K.D."/>
            <person name="Baker G."/>
            <person name="Powis K."/>
            <person name="Heckel D.G."/>
            <person name="Baxter S.W."/>
        </authorList>
    </citation>
    <scope>NUCLEOTIDE SEQUENCE [LARGE SCALE GENOMIC DNA]</scope>
    <source>
        <strain evidence="1 2">LV</strain>
        <tissue evidence="1">Single pupa</tissue>
    </source>
</reference>
<organism evidence="1 2">
    <name type="scientific">Plutella xylostella</name>
    <name type="common">Diamondback moth</name>
    <name type="synonym">Plutella maculipennis</name>
    <dbReference type="NCBI Taxonomy" id="51655"/>
    <lineage>
        <taxon>Eukaryota</taxon>
        <taxon>Metazoa</taxon>
        <taxon>Ecdysozoa</taxon>
        <taxon>Arthropoda</taxon>
        <taxon>Hexapoda</taxon>
        <taxon>Insecta</taxon>
        <taxon>Pterygota</taxon>
        <taxon>Neoptera</taxon>
        <taxon>Endopterygota</taxon>
        <taxon>Lepidoptera</taxon>
        <taxon>Glossata</taxon>
        <taxon>Ditrysia</taxon>
        <taxon>Yponomeutoidea</taxon>
        <taxon>Plutellidae</taxon>
        <taxon>Plutella</taxon>
    </lineage>
</organism>
<proteinExistence type="predicted"/>
<protein>
    <submittedName>
        <fullName evidence="1">Uncharacterized protein</fullName>
    </submittedName>
</protein>